<evidence type="ECO:0000256" key="1">
    <source>
        <dbReference type="SAM" id="SignalP"/>
    </source>
</evidence>
<protein>
    <submittedName>
        <fullName evidence="2">Uncharacterized protein</fullName>
    </submittedName>
</protein>
<name>A0A383UN04_BLUHO</name>
<dbReference type="AlphaFoldDB" id="A0A383UN04"/>
<keyword evidence="1" id="KW-0732">Signal</keyword>
<gene>
    <name evidence="2" type="ORF">BLGHR1_12484</name>
</gene>
<dbReference type="EMBL" id="UNSH01000041">
    <property type="protein sequence ID" value="SZF01714.1"/>
    <property type="molecule type" value="Genomic_DNA"/>
</dbReference>
<evidence type="ECO:0000313" key="2">
    <source>
        <dbReference type="EMBL" id="SZF01714.1"/>
    </source>
</evidence>
<feature type="chain" id="PRO_5016748417" evidence="1">
    <location>
        <begin position="22"/>
        <end position="122"/>
    </location>
</feature>
<dbReference type="VEuPathDB" id="FungiDB:BLGHR1_12484"/>
<accession>A0A383UN04</accession>
<reference evidence="2 3" key="1">
    <citation type="submission" date="2017-11" db="EMBL/GenBank/DDBJ databases">
        <authorList>
            <person name="Kracher B."/>
        </authorList>
    </citation>
    <scope>NUCLEOTIDE SEQUENCE [LARGE SCALE GENOMIC DNA]</scope>
    <source>
        <strain evidence="2 3">RACE1</strain>
    </source>
</reference>
<feature type="signal peptide" evidence="1">
    <location>
        <begin position="1"/>
        <end position="21"/>
    </location>
</feature>
<organism evidence="2 3">
    <name type="scientific">Blumeria hordei</name>
    <name type="common">Barley powdery mildew</name>
    <name type="synonym">Blumeria graminis f. sp. hordei</name>
    <dbReference type="NCBI Taxonomy" id="2867405"/>
    <lineage>
        <taxon>Eukaryota</taxon>
        <taxon>Fungi</taxon>
        <taxon>Dikarya</taxon>
        <taxon>Ascomycota</taxon>
        <taxon>Pezizomycotina</taxon>
        <taxon>Leotiomycetes</taxon>
        <taxon>Erysiphales</taxon>
        <taxon>Erysiphaceae</taxon>
        <taxon>Blumeria</taxon>
    </lineage>
</organism>
<sequence length="122" mass="13743">MKTFQFASIVAGLSFLKTTIAAGDGYITLGMGSIHKNDIYRVAEYMWTIDAYSVPSNNYGSYPIFGEEINGSVTRIFPIVYNGDDWRSGDFYYSVESTEDLSYIKLRYNGAKYETCMVSSPE</sequence>
<dbReference type="Proteomes" id="UP000275772">
    <property type="component" value="Unassembled WGS sequence"/>
</dbReference>
<proteinExistence type="predicted"/>
<evidence type="ECO:0000313" key="3">
    <source>
        <dbReference type="Proteomes" id="UP000275772"/>
    </source>
</evidence>